<accession>A0A1K1R319</accession>
<evidence type="ECO:0000313" key="2">
    <source>
        <dbReference type="Proteomes" id="UP000182248"/>
    </source>
</evidence>
<keyword evidence="2" id="KW-1185">Reference proteome</keyword>
<dbReference type="AlphaFoldDB" id="A0A1K1R319"/>
<evidence type="ECO:0008006" key="3">
    <source>
        <dbReference type="Google" id="ProtNLM"/>
    </source>
</evidence>
<dbReference type="OrthoDB" id="1256785at2"/>
<dbReference type="InterPro" id="IPR032710">
    <property type="entry name" value="NTF2-like_dom_sf"/>
</dbReference>
<name>A0A1K1R319_9FLAO</name>
<dbReference type="SUPFAM" id="SSF54427">
    <property type="entry name" value="NTF2-like"/>
    <property type="match status" value="1"/>
</dbReference>
<protein>
    <recommendedName>
        <fullName evidence="3">SnoaL-like domain-containing protein</fullName>
    </recommendedName>
</protein>
<sequence length="127" mass="14345">MEAIVKGMLKDIIENPVYDEKLIHQYFTDNYTQTVDHSTLDLAHFKQHIRKLKDLIKHVHVEVINCAGNSNTVFTKHHVYSVLRDGTTNTHKVLAEFKIRHGKIACCDELTFLISGSGSGKDLGSVL</sequence>
<proteinExistence type="predicted"/>
<reference evidence="1 2" key="1">
    <citation type="submission" date="2016-11" db="EMBL/GenBank/DDBJ databases">
        <authorList>
            <person name="Jaros S."/>
            <person name="Januszkiewicz K."/>
            <person name="Wedrychowicz H."/>
        </authorList>
    </citation>
    <scope>NUCLEOTIDE SEQUENCE [LARGE SCALE GENOMIC DNA]</scope>
    <source>
        <strain evidence="1 2">CGMCC 1.12145</strain>
    </source>
</reference>
<dbReference type="RefSeq" id="WP_072318296.1">
    <property type="nucleotide sequence ID" value="NZ_FPJE01000018.1"/>
</dbReference>
<organism evidence="1 2">
    <name type="scientific">Sinomicrobium oceani</name>
    <dbReference type="NCBI Taxonomy" id="1150368"/>
    <lineage>
        <taxon>Bacteria</taxon>
        <taxon>Pseudomonadati</taxon>
        <taxon>Bacteroidota</taxon>
        <taxon>Flavobacteriia</taxon>
        <taxon>Flavobacteriales</taxon>
        <taxon>Flavobacteriaceae</taxon>
        <taxon>Sinomicrobium</taxon>
    </lineage>
</organism>
<gene>
    <name evidence="1" type="ORF">SAMN02927921_03100</name>
</gene>
<dbReference type="Gene3D" id="3.10.450.50">
    <property type="match status" value="1"/>
</dbReference>
<evidence type="ECO:0000313" key="1">
    <source>
        <dbReference type="EMBL" id="SFW66251.1"/>
    </source>
</evidence>
<dbReference type="Proteomes" id="UP000182248">
    <property type="component" value="Unassembled WGS sequence"/>
</dbReference>
<dbReference type="EMBL" id="FPJE01000018">
    <property type="protein sequence ID" value="SFW66251.1"/>
    <property type="molecule type" value="Genomic_DNA"/>
</dbReference>